<sequence length="46" mass="4797">MESPGTYPDAEPYEFGGVEQAEAMAAIVIAPAATNARNLFIDASPI</sequence>
<accession>A0A7W6BBS1</accession>
<organism evidence="1 2">
    <name type="scientific">Rhizobium fabae</name>
    <dbReference type="NCBI Taxonomy" id="573179"/>
    <lineage>
        <taxon>Bacteria</taxon>
        <taxon>Pseudomonadati</taxon>
        <taxon>Pseudomonadota</taxon>
        <taxon>Alphaproteobacteria</taxon>
        <taxon>Hyphomicrobiales</taxon>
        <taxon>Rhizobiaceae</taxon>
        <taxon>Rhizobium/Agrobacterium group</taxon>
        <taxon>Rhizobium</taxon>
    </lineage>
</organism>
<evidence type="ECO:0000313" key="1">
    <source>
        <dbReference type="EMBL" id="MBB3919345.1"/>
    </source>
</evidence>
<name>A0A7W6BBS1_9HYPH</name>
<proteinExistence type="predicted"/>
<evidence type="ECO:0000313" key="2">
    <source>
        <dbReference type="Proteomes" id="UP000545490"/>
    </source>
</evidence>
<dbReference type="EMBL" id="JACIDG010000026">
    <property type="protein sequence ID" value="MBB3919345.1"/>
    <property type="molecule type" value="Genomic_DNA"/>
</dbReference>
<protein>
    <submittedName>
        <fullName evidence="1">Uncharacterized protein</fullName>
    </submittedName>
</protein>
<comment type="caution">
    <text evidence="1">The sequence shown here is derived from an EMBL/GenBank/DDBJ whole genome shotgun (WGS) entry which is preliminary data.</text>
</comment>
<dbReference type="AlphaFoldDB" id="A0A7W6BBS1"/>
<reference evidence="1 2" key="1">
    <citation type="submission" date="2020-08" db="EMBL/GenBank/DDBJ databases">
        <title>Genomic Encyclopedia of Type Strains, Phase IV (KMG-IV): sequencing the most valuable type-strain genomes for metagenomic binning, comparative biology and taxonomic classification.</title>
        <authorList>
            <person name="Goeker M."/>
        </authorList>
    </citation>
    <scope>NUCLEOTIDE SEQUENCE [LARGE SCALE GENOMIC DNA]</scope>
    <source>
        <strain evidence="1 2">DSM 19331</strain>
    </source>
</reference>
<dbReference type="Proteomes" id="UP000545490">
    <property type="component" value="Unassembled WGS sequence"/>
</dbReference>
<gene>
    <name evidence="1" type="ORF">GGQ65_006687</name>
</gene>